<feature type="region of interest" description="Disordered" evidence="1">
    <location>
        <begin position="1"/>
        <end position="49"/>
    </location>
</feature>
<reference evidence="2 3" key="1">
    <citation type="submission" date="2020-07" db="EMBL/GenBank/DDBJ databases">
        <title>Sequencing the genomes of 1000 actinobacteria strains.</title>
        <authorList>
            <person name="Klenk H.-P."/>
        </authorList>
    </citation>
    <scope>NUCLEOTIDE SEQUENCE [LARGE SCALE GENOMIC DNA]</scope>
    <source>
        <strain evidence="2 3">DSM 104006</strain>
    </source>
</reference>
<feature type="region of interest" description="Disordered" evidence="1">
    <location>
        <begin position="175"/>
        <end position="283"/>
    </location>
</feature>
<evidence type="ECO:0000313" key="2">
    <source>
        <dbReference type="EMBL" id="NYI87700.1"/>
    </source>
</evidence>
<evidence type="ECO:0000256" key="1">
    <source>
        <dbReference type="SAM" id="MobiDB-lite"/>
    </source>
</evidence>
<dbReference type="AlphaFoldDB" id="A0A853AYD3"/>
<name>A0A853AYD3_9PSEU</name>
<gene>
    <name evidence="2" type="ORF">HNR02_001023</name>
</gene>
<organism evidence="2 3">
    <name type="scientific">Amycolatopsis endophytica</name>
    <dbReference type="NCBI Taxonomy" id="860233"/>
    <lineage>
        <taxon>Bacteria</taxon>
        <taxon>Bacillati</taxon>
        <taxon>Actinomycetota</taxon>
        <taxon>Actinomycetes</taxon>
        <taxon>Pseudonocardiales</taxon>
        <taxon>Pseudonocardiaceae</taxon>
        <taxon>Amycolatopsis</taxon>
    </lineage>
</organism>
<dbReference type="Proteomes" id="UP000549616">
    <property type="component" value="Unassembled WGS sequence"/>
</dbReference>
<accession>A0A853AYD3</accession>
<protein>
    <submittedName>
        <fullName evidence="2">Uncharacterized protein</fullName>
    </submittedName>
</protein>
<feature type="region of interest" description="Disordered" evidence="1">
    <location>
        <begin position="64"/>
        <end position="93"/>
    </location>
</feature>
<evidence type="ECO:0000313" key="3">
    <source>
        <dbReference type="Proteomes" id="UP000549616"/>
    </source>
</evidence>
<proteinExistence type="predicted"/>
<sequence>MTSWAEFADTPGSRAGRHRRGAGTWTPVVPARRQAVGRVPEPFDAPSRGSLPLDWFVDEPVTVPQPATEAFPSAHGELPVPPPAKPPQRTRVKLTPPRRRTEALEDTDVRVYEAAPVTGLGSFDLGNVPASVTPPRSWRKAAWFATASSGGVVLALVFAGSAFVAKPGPDQAGDAWVPGLGGGVPTLSGERIAPPSSGEAPSDTSSTSREDLTGDRGPGVEPTAAADLRAPTTSTVRATTTDPSEPGGSSGGSTSAKPTPDPVLAKPAPSPAPYDADPNRFTDFAEEDPKTLASTSQSFLDTVTENPQAAHSMTGGDLQQEGTDGLARKYSDIAYFQVEYIRVHQYEGRTVCTVQAVYKDGRSVTEERTLEFSGKKITSDGA</sequence>
<dbReference type="EMBL" id="JACCFK010000001">
    <property type="protein sequence ID" value="NYI87700.1"/>
    <property type="molecule type" value="Genomic_DNA"/>
</dbReference>
<keyword evidence="3" id="KW-1185">Reference proteome</keyword>
<comment type="caution">
    <text evidence="2">The sequence shown here is derived from an EMBL/GenBank/DDBJ whole genome shotgun (WGS) entry which is preliminary data.</text>
</comment>
<dbReference type="RefSeq" id="WP_246338501.1">
    <property type="nucleotide sequence ID" value="NZ_JACCFK010000001.1"/>
</dbReference>
<feature type="compositionally biased region" description="Low complexity" evidence="1">
    <location>
        <begin position="229"/>
        <end position="258"/>
    </location>
</feature>